<evidence type="ECO:0000259" key="7">
    <source>
        <dbReference type="Pfam" id="PF08240"/>
    </source>
</evidence>
<dbReference type="GO" id="GO:0046872">
    <property type="term" value="F:metal ion binding"/>
    <property type="evidence" value="ECO:0007669"/>
    <property type="project" value="UniProtKB-KW"/>
</dbReference>
<dbReference type="Gene3D" id="3.90.180.10">
    <property type="entry name" value="Medium-chain alcohol dehydrogenases, catalytic domain"/>
    <property type="match status" value="1"/>
</dbReference>
<protein>
    <submittedName>
        <fullName evidence="8">L-iditol 2-dehydrogenase</fullName>
    </submittedName>
</protein>
<dbReference type="SUPFAM" id="SSF51735">
    <property type="entry name" value="NAD(P)-binding Rossmann-fold domains"/>
    <property type="match status" value="1"/>
</dbReference>
<dbReference type="InterPro" id="IPR013149">
    <property type="entry name" value="ADH-like_C"/>
</dbReference>
<proteinExistence type="inferred from homology"/>
<comment type="cofactor">
    <cofactor evidence="1">
        <name>Zn(2+)</name>
        <dbReference type="ChEBI" id="CHEBI:29105"/>
    </cofactor>
</comment>
<dbReference type="EMBL" id="FNCO01000002">
    <property type="protein sequence ID" value="SDG44160.1"/>
    <property type="molecule type" value="Genomic_DNA"/>
</dbReference>
<evidence type="ECO:0000256" key="4">
    <source>
        <dbReference type="ARBA" id="ARBA00022833"/>
    </source>
</evidence>
<keyword evidence="5" id="KW-0560">Oxidoreductase</keyword>
<keyword evidence="9" id="KW-1185">Reference proteome</keyword>
<name>A0A1G7UBM8_9PSED</name>
<dbReference type="GO" id="GO:0016491">
    <property type="term" value="F:oxidoreductase activity"/>
    <property type="evidence" value="ECO:0007669"/>
    <property type="project" value="UniProtKB-KW"/>
</dbReference>
<sequence length="348" mass="37593">MRAAYIHGIRDIRIGEKPVPVPVGDEVLLRVSAVGVCGSDLHYYKEGAIGHARITQPFIAGHEFAGRVVEDQPALGLKAGQLVAVDPAKPCGQCEWCHRGHVNLCPHVQFLGSPPHTHGAMTEYIVVSPSQIYPVPDHFTPVQAVMLEPLGVAIHAMDLAGSKKLFETVAIIGCGPIGLCLLQLARMMCKKAIYAIDPINYRTEKARQLGADEVAADHAAIAEWTDGRGVDLVLEATNSPEGFQIAAQSARIGGRVVLVGIPDGDQYAPLSASLLRRKGLDIRLSRRMGHVYDRAIQLVAQGLVDVDCLVTHRFDLQHATKAFSYPSEFVDGALKTIILPNAEQETDS</sequence>
<reference evidence="9" key="1">
    <citation type="submission" date="2016-10" db="EMBL/GenBank/DDBJ databases">
        <authorList>
            <person name="Varghese N."/>
            <person name="Submissions S."/>
        </authorList>
    </citation>
    <scope>NUCLEOTIDE SEQUENCE [LARGE SCALE GENOMIC DNA]</scope>
    <source>
        <strain evidence="9">ATCC 700689</strain>
    </source>
</reference>
<dbReference type="AlphaFoldDB" id="A0A1G7UBM8"/>
<keyword evidence="3" id="KW-0479">Metal-binding</keyword>
<feature type="domain" description="Alcohol dehydrogenase-like N-terminal" evidence="7">
    <location>
        <begin position="25"/>
        <end position="137"/>
    </location>
</feature>
<dbReference type="PANTHER" id="PTHR43161">
    <property type="entry name" value="SORBITOL DEHYDROGENASE"/>
    <property type="match status" value="1"/>
</dbReference>
<dbReference type="RefSeq" id="WP_074750432.1">
    <property type="nucleotide sequence ID" value="NZ_FNCO01000002.1"/>
</dbReference>
<dbReference type="Gene3D" id="3.40.50.720">
    <property type="entry name" value="NAD(P)-binding Rossmann-like Domain"/>
    <property type="match status" value="1"/>
</dbReference>
<dbReference type="InterPro" id="IPR011032">
    <property type="entry name" value="GroES-like_sf"/>
</dbReference>
<evidence type="ECO:0000256" key="5">
    <source>
        <dbReference type="ARBA" id="ARBA00023002"/>
    </source>
</evidence>
<accession>A0A1G7UBM8</accession>
<gene>
    <name evidence="8" type="ORF">SAMN05216605_10298</name>
</gene>
<dbReference type="InterPro" id="IPR036291">
    <property type="entry name" value="NAD(P)-bd_dom_sf"/>
</dbReference>
<organism evidence="8 9">
    <name type="scientific">Pseudomonas abietaniphila</name>
    <dbReference type="NCBI Taxonomy" id="89065"/>
    <lineage>
        <taxon>Bacteria</taxon>
        <taxon>Pseudomonadati</taxon>
        <taxon>Pseudomonadota</taxon>
        <taxon>Gammaproteobacteria</taxon>
        <taxon>Pseudomonadales</taxon>
        <taxon>Pseudomonadaceae</taxon>
        <taxon>Pseudomonas</taxon>
    </lineage>
</organism>
<evidence type="ECO:0000259" key="6">
    <source>
        <dbReference type="Pfam" id="PF00107"/>
    </source>
</evidence>
<evidence type="ECO:0000256" key="3">
    <source>
        <dbReference type="ARBA" id="ARBA00022723"/>
    </source>
</evidence>
<dbReference type="PANTHER" id="PTHR43161:SF9">
    <property type="entry name" value="SORBITOL DEHYDROGENASE"/>
    <property type="match status" value="1"/>
</dbReference>
<feature type="domain" description="Alcohol dehydrogenase-like C-terminal" evidence="6">
    <location>
        <begin position="176"/>
        <end position="300"/>
    </location>
</feature>
<dbReference type="Proteomes" id="UP000182894">
    <property type="component" value="Unassembled WGS sequence"/>
</dbReference>
<dbReference type="STRING" id="89065.SAMN05216605_10298"/>
<dbReference type="OrthoDB" id="9773078at2"/>
<evidence type="ECO:0000313" key="8">
    <source>
        <dbReference type="EMBL" id="SDG44160.1"/>
    </source>
</evidence>
<dbReference type="Pfam" id="PF00107">
    <property type="entry name" value="ADH_zinc_N"/>
    <property type="match status" value="1"/>
</dbReference>
<dbReference type="Pfam" id="PF08240">
    <property type="entry name" value="ADH_N"/>
    <property type="match status" value="1"/>
</dbReference>
<keyword evidence="4" id="KW-0862">Zinc</keyword>
<dbReference type="SUPFAM" id="SSF50129">
    <property type="entry name" value="GroES-like"/>
    <property type="match status" value="1"/>
</dbReference>
<comment type="similarity">
    <text evidence="2">Belongs to the zinc-containing alcohol dehydrogenase family.</text>
</comment>
<evidence type="ECO:0000256" key="2">
    <source>
        <dbReference type="ARBA" id="ARBA00008072"/>
    </source>
</evidence>
<dbReference type="InterPro" id="IPR013154">
    <property type="entry name" value="ADH-like_N"/>
</dbReference>
<evidence type="ECO:0000313" key="9">
    <source>
        <dbReference type="Proteomes" id="UP000182894"/>
    </source>
</evidence>
<evidence type="ECO:0000256" key="1">
    <source>
        <dbReference type="ARBA" id="ARBA00001947"/>
    </source>
</evidence>